<comment type="caution">
    <text evidence="1">The sequence shown here is derived from an EMBL/GenBank/DDBJ whole genome shotgun (WGS) entry which is preliminary data.</text>
</comment>
<dbReference type="EMBL" id="CALNXI010000059">
    <property type="protein sequence ID" value="CAH3017280.1"/>
    <property type="molecule type" value="Genomic_DNA"/>
</dbReference>
<dbReference type="Proteomes" id="UP001159427">
    <property type="component" value="Unassembled WGS sequence"/>
</dbReference>
<organism evidence="1 2">
    <name type="scientific">Porites evermanni</name>
    <dbReference type="NCBI Taxonomy" id="104178"/>
    <lineage>
        <taxon>Eukaryota</taxon>
        <taxon>Metazoa</taxon>
        <taxon>Cnidaria</taxon>
        <taxon>Anthozoa</taxon>
        <taxon>Hexacorallia</taxon>
        <taxon>Scleractinia</taxon>
        <taxon>Fungiina</taxon>
        <taxon>Poritidae</taxon>
        <taxon>Porites</taxon>
    </lineage>
</organism>
<evidence type="ECO:0000313" key="1">
    <source>
        <dbReference type="EMBL" id="CAH3017280.1"/>
    </source>
</evidence>
<keyword evidence="2" id="KW-1185">Reference proteome</keyword>
<gene>
    <name evidence="1" type="ORF">PEVE_00036703</name>
</gene>
<proteinExistence type="predicted"/>
<accession>A0ABN8LLR7</accession>
<reference evidence="1 2" key="1">
    <citation type="submission" date="2022-05" db="EMBL/GenBank/DDBJ databases">
        <authorList>
            <consortium name="Genoscope - CEA"/>
            <person name="William W."/>
        </authorList>
    </citation>
    <scope>NUCLEOTIDE SEQUENCE [LARGE SCALE GENOMIC DNA]</scope>
</reference>
<evidence type="ECO:0000313" key="2">
    <source>
        <dbReference type="Proteomes" id="UP001159427"/>
    </source>
</evidence>
<name>A0ABN8LLR7_9CNID</name>
<sequence length="259" mass="28867">MSDGVWKQVPPREKIHSNPEIVEDHNGAPWLEMPCDHPRVVQHSRYQLQSWRVNGDVSLILSNSPPDNPSTDDIIAIIDYVCGYACKDSEPTGATSDLFKDMVNAVDAGDADQVTGKSMCAKMLIKTVGRRDFSGPEASFELSGLALWRCSRPFTYLSKSGSRRLERDGETATRSTPLDKYLARPQDEHCSTAHSFLGVPIGGRPCNELTVPTGPLLEKIQKKCKNLKFWLGMNDQCLDAQQWAGWNSMHVMQSTKEPM</sequence>
<protein>
    <submittedName>
        <fullName evidence="1">Uncharacterized protein</fullName>
    </submittedName>
</protein>